<keyword evidence="12" id="KW-1185">Reference proteome</keyword>
<sequence length="212" mass="21852">MAGVVVPAHDEERRIGACLAALRTTGAPVVVVADACADRTAALARAAGATVLEIAARNVGAARAAGVAELLARGAEWIATTDADTLVPPCWLRVQLRHAACGYDAVAGPVTVTDWTGHPPWLPALFARRYAGPGLHGANLGFTARAYRAAGGFPPLPTGEDRALVTALEATGHRVLRTGSIGVVTSARHDFRAPNGFGHLLTSLTHHGEPVA</sequence>
<protein>
    <recommendedName>
        <fullName evidence="9">4,4'-diaponeurosporenoate glycosyltransferase</fullName>
    </recommendedName>
</protein>
<comment type="subcellular location">
    <subcellularLocation>
        <location evidence="1">Cell membrane</location>
    </subcellularLocation>
</comment>
<reference evidence="11 12" key="1">
    <citation type="submission" date="2019-12" db="EMBL/GenBank/DDBJ databases">
        <title>Nocardia macrotermitis sp. nov. and Nocardia aurantia sp. nov., isolated from the gut of the fungus growing-termite Macrotermes natalensis.</title>
        <authorList>
            <person name="Christine B."/>
            <person name="Rene B."/>
        </authorList>
    </citation>
    <scope>NUCLEOTIDE SEQUENCE [LARGE SCALE GENOMIC DNA]</scope>
    <source>
        <strain evidence="11 12">DSM 102126</strain>
    </source>
</reference>
<comment type="function">
    <text evidence="6">Catalyzes the glycosylation of 4,4'-diaponeurosporenoate, i.e. the esterification of glucose at the C1'' position with the carboxyl group of 4,4'-diaponeurosporenic acid, to form glycosyl-4,4'-diaponeurosporenoate. This is a step in the biosynthesis of staphyloxanthin, an orange pigment present in most staphylococci strains.</text>
</comment>
<dbReference type="InterPro" id="IPR001173">
    <property type="entry name" value="Glyco_trans_2-like"/>
</dbReference>
<evidence type="ECO:0000256" key="6">
    <source>
        <dbReference type="ARBA" id="ARBA00037281"/>
    </source>
</evidence>
<name>A0A6I4W2H3_9ACTN</name>
<evidence type="ECO:0000256" key="3">
    <source>
        <dbReference type="ARBA" id="ARBA00022676"/>
    </source>
</evidence>
<accession>A0A6I4W2H3</accession>
<keyword evidence="2" id="KW-1003">Cell membrane</keyword>
<dbReference type="PANTHER" id="PTHR43646:SF2">
    <property type="entry name" value="GLYCOSYLTRANSFERASE 2-LIKE DOMAIN-CONTAINING PROTEIN"/>
    <property type="match status" value="1"/>
</dbReference>
<evidence type="ECO:0000256" key="7">
    <source>
        <dbReference type="ARBA" id="ARBA00037904"/>
    </source>
</evidence>
<comment type="similarity">
    <text evidence="8">Belongs to the glycosyltransferase 2 family. CrtQ subfamily.</text>
</comment>
<evidence type="ECO:0000256" key="9">
    <source>
        <dbReference type="ARBA" id="ARBA00040345"/>
    </source>
</evidence>
<organism evidence="11 12">
    <name type="scientific">Actinomadura rayongensis</name>
    <dbReference type="NCBI Taxonomy" id="1429076"/>
    <lineage>
        <taxon>Bacteria</taxon>
        <taxon>Bacillati</taxon>
        <taxon>Actinomycetota</taxon>
        <taxon>Actinomycetes</taxon>
        <taxon>Streptosporangiales</taxon>
        <taxon>Thermomonosporaceae</taxon>
        <taxon>Actinomadura</taxon>
    </lineage>
</organism>
<keyword evidence="4 11" id="KW-0808">Transferase</keyword>
<dbReference type="GO" id="GO:0016757">
    <property type="term" value="F:glycosyltransferase activity"/>
    <property type="evidence" value="ECO:0007669"/>
    <property type="project" value="UniProtKB-KW"/>
</dbReference>
<dbReference type="GO" id="GO:0005886">
    <property type="term" value="C:plasma membrane"/>
    <property type="evidence" value="ECO:0007669"/>
    <property type="project" value="UniProtKB-SubCell"/>
</dbReference>
<evidence type="ECO:0000313" key="11">
    <source>
        <dbReference type="EMBL" id="MXQ62486.1"/>
    </source>
</evidence>
<gene>
    <name evidence="11" type="ORF">GQ466_00375</name>
</gene>
<comment type="pathway">
    <text evidence="7">Carotenoid biosynthesis; staphyloxanthin biosynthesis; staphyloxanthin from farnesyl diphosphate: step 4/5.</text>
</comment>
<comment type="caution">
    <text evidence="11">The sequence shown here is derived from an EMBL/GenBank/DDBJ whole genome shotgun (WGS) entry which is preliminary data.</text>
</comment>
<evidence type="ECO:0000256" key="1">
    <source>
        <dbReference type="ARBA" id="ARBA00004236"/>
    </source>
</evidence>
<evidence type="ECO:0000256" key="2">
    <source>
        <dbReference type="ARBA" id="ARBA00022475"/>
    </source>
</evidence>
<dbReference type="AlphaFoldDB" id="A0A6I4W2H3"/>
<dbReference type="SUPFAM" id="SSF53448">
    <property type="entry name" value="Nucleotide-diphospho-sugar transferases"/>
    <property type="match status" value="1"/>
</dbReference>
<feature type="domain" description="Glycosyltransferase 2-like" evidence="10">
    <location>
        <begin position="4"/>
        <end position="126"/>
    </location>
</feature>
<evidence type="ECO:0000256" key="4">
    <source>
        <dbReference type="ARBA" id="ARBA00022679"/>
    </source>
</evidence>
<keyword evidence="3" id="KW-0328">Glycosyltransferase</keyword>
<dbReference type="PANTHER" id="PTHR43646">
    <property type="entry name" value="GLYCOSYLTRANSFERASE"/>
    <property type="match status" value="1"/>
</dbReference>
<evidence type="ECO:0000256" key="8">
    <source>
        <dbReference type="ARBA" id="ARBA00038120"/>
    </source>
</evidence>
<dbReference type="InterPro" id="IPR029044">
    <property type="entry name" value="Nucleotide-diphossugar_trans"/>
</dbReference>
<proteinExistence type="inferred from homology"/>
<dbReference type="Proteomes" id="UP000431901">
    <property type="component" value="Unassembled WGS sequence"/>
</dbReference>
<dbReference type="EMBL" id="WUTW01000001">
    <property type="protein sequence ID" value="MXQ62486.1"/>
    <property type="molecule type" value="Genomic_DNA"/>
</dbReference>
<dbReference type="Gene3D" id="3.90.550.10">
    <property type="entry name" value="Spore Coat Polysaccharide Biosynthesis Protein SpsA, Chain A"/>
    <property type="match status" value="1"/>
</dbReference>
<dbReference type="Pfam" id="PF00535">
    <property type="entry name" value="Glycos_transf_2"/>
    <property type="match status" value="1"/>
</dbReference>
<evidence type="ECO:0000256" key="5">
    <source>
        <dbReference type="ARBA" id="ARBA00023136"/>
    </source>
</evidence>
<keyword evidence="5" id="KW-0472">Membrane</keyword>
<evidence type="ECO:0000313" key="12">
    <source>
        <dbReference type="Proteomes" id="UP000431901"/>
    </source>
</evidence>
<dbReference type="OrthoDB" id="9777873at2"/>
<evidence type="ECO:0000259" key="10">
    <source>
        <dbReference type="Pfam" id="PF00535"/>
    </source>
</evidence>